<dbReference type="STRING" id="1357400.HMPREF2086_01001"/>
<organism evidence="1 2">
    <name type="scientific">Helicobacter macacae MIT 99-5501</name>
    <dbReference type="NCBI Taxonomy" id="1357400"/>
    <lineage>
        <taxon>Bacteria</taxon>
        <taxon>Pseudomonadati</taxon>
        <taxon>Campylobacterota</taxon>
        <taxon>Epsilonproteobacteria</taxon>
        <taxon>Campylobacterales</taxon>
        <taxon>Helicobacteraceae</taxon>
        <taxon>Helicobacter</taxon>
    </lineage>
</organism>
<evidence type="ECO:0000313" key="1">
    <source>
        <dbReference type="EMBL" id="ETD24251.1"/>
    </source>
</evidence>
<protein>
    <submittedName>
        <fullName evidence="1">Uncharacterized protein</fullName>
    </submittedName>
</protein>
<sequence>MKNKTSNLAKFASNANQNPTKRAIKIIACIALSALFASVASAYYIGGMYVTLVDCSWGQYGYEYGNIGTYKDSSGKFYQVFFGSNYCQY</sequence>
<gene>
    <name evidence="1" type="ORF">HMPREF2086_01001</name>
</gene>
<dbReference type="EMBL" id="AZJI01000004">
    <property type="protein sequence ID" value="ETD24251.1"/>
    <property type="molecule type" value="Genomic_DNA"/>
</dbReference>
<proteinExistence type="predicted"/>
<dbReference type="AlphaFoldDB" id="V8CBY8"/>
<dbReference type="PATRIC" id="fig|1357400.3.peg.1366"/>
<evidence type="ECO:0000313" key="2">
    <source>
        <dbReference type="Proteomes" id="UP000018731"/>
    </source>
</evidence>
<dbReference type="HOGENOM" id="CLU_2450534_0_0_7"/>
<dbReference type="Proteomes" id="UP000018731">
    <property type="component" value="Unassembled WGS sequence"/>
</dbReference>
<accession>V8CBY8</accession>
<reference evidence="1 2" key="1">
    <citation type="journal article" date="2014" name="Genome Announc.">
        <title>Draft genome sequences of six enterohepatic helicobacter species isolated from humans and one from rhesus macaques.</title>
        <authorList>
            <person name="Shen Z."/>
            <person name="Sheh A."/>
            <person name="Young S.K."/>
            <person name="Abouelliel A."/>
            <person name="Ward D.V."/>
            <person name="Earl A.M."/>
            <person name="Fox J.G."/>
        </authorList>
    </citation>
    <scope>NUCLEOTIDE SEQUENCE [LARGE SCALE GENOMIC DNA]</scope>
    <source>
        <strain evidence="1 2">MIT 99-5501</strain>
    </source>
</reference>
<keyword evidence="2" id="KW-1185">Reference proteome</keyword>
<comment type="caution">
    <text evidence="1">The sequence shown here is derived from an EMBL/GenBank/DDBJ whole genome shotgun (WGS) entry which is preliminary data.</text>
</comment>
<name>V8CBY8_9HELI</name>
<dbReference type="RefSeq" id="WP_023927727.1">
    <property type="nucleotide sequence ID" value="NZ_KI669454.1"/>
</dbReference>